<reference evidence="1 2" key="1">
    <citation type="submission" date="2020-08" db="EMBL/GenBank/DDBJ databases">
        <title>Sequencing the genomes of 1000 actinobacteria strains.</title>
        <authorList>
            <person name="Klenk H.-P."/>
        </authorList>
    </citation>
    <scope>NUCLEOTIDE SEQUENCE [LARGE SCALE GENOMIC DNA]</scope>
    <source>
        <strain evidence="1 2">DSM 43023</strain>
    </source>
</reference>
<protein>
    <submittedName>
        <fullName evidence="1">Uncharacterized protein</fullName>
    </submittedName>
</protein>
<gene>
    <name evidence="1" type="ORF">FHR32_008619</name>
</gene>
<accession>A0A7W7S7E2</accession>
<dbReference type="RefSeq" id="WP_345004777.1">
    <property type="nucleotide sequence ID" value="NZ_BAABEK010000040.1"/>
</dbReference>
<dbReference type="AlphaFoldDB" id="A0A7W7S7E2"/>
<proteinExistence type="predicted"/>
<sequence length="106" mass="11807">MTAQLAAAAEWLAVRIGEVNRPEVLDDLAARTQPPKATNEREYAHRRAWGHRRILYYPCVEEMLAVAPAATAYKIRPGFHKAQQAERAKITILESSGSSIHVSVID</sequence>
<evidence type="ECO:0000313" key="1">
    <source>
        <dbReference type="EMBL" id="MBB4944216.1"/>
    </source>
</evidence>
<keyword evidence="2" id="KW-1185">Reference proteome</keyword>
<name>A0A7W7S7E2_9ACTN</name>
<evidence type="ECO:0000313" key="2">
    <source>
        <dbReference type="Proteomes" id="UP000534286"/>
    </source>
</evidence>
<comment type="caution">
    <text evidence="1">The sequence shown here is derived from an EMBL/GenBank/DDBJ whole genome shotgun (WGS) entry which is preliminary data.</text>
</comment>
<organism evidence="1 2">
    <name type="scientific">Streptosporangium album</name>
    <dbReference type="NCBI Taxonomy" id="47479"/>
    <lineage>
        <taxon>Bacteria</taxon>
        <taxon>Bacillati</taxon>
        <taxon>Actinomycetota</taxon>
        <taxon>Actinomycetes</taxon>
        <taxon>Streptosporangiales</taxon>
        <taxon>Streptosporangiaceae</taxon>
        <taxon>Streptosporangium</taxon>
    </lineage>
</organism>
<dbReference type="Proteomes" id="UP000534286">
    <property type="component" value="Unassembled WGS sequence"/>
</dbReference>
<dbReference type="EMBL" id="JACHJU010000007">
    <property type="protein sequence ID" value="MBB4944216.1"/>
    <property type="molecule type" value="Genomic_DNA"/>
</dbReference>